<dbReference type="SUPFAM" id="SSF48403">
    <property type="entry name" value="Ankyrin repeat"/>
    <property type="match status" value="1"/>
</dbReference>
<dbReference type="InterPro" id="IPR036770">
    <property type="entry name" value="Ankyrin_rpt-contain_sf"/>
</dbReference>
<evidence type="ECO:0000256" key="2">
    <source>
        <dbReference type="ARBA" id="ARBA00023043"/>
    </source>
</evidence>
<dbReference type="PANTHER" id="PTHR24198:SF165">
    <property type="entry name" value="ANKYRIN REPEAT-CONTAINING PROTEIN-RELATED"/>
    <property type="match status" value="1"/>
</dbReference>
<dbReference type="SMART" id="SM00248">
    <property type="entry name" value="ANK"/>
    <property type="match status" value="3"/>
</dbReference>
<name>R7ULE9_CAPTE</name>
<organism evidence="4">
    <name type="scientific">Capitella teleta</name>
    <name type="common">Polychaete worm</name>
    <dbReference type="NCBI Taxonomy" id="283909"/>
    <lineage>
        <taxon>Eukaryota</taxon>
        <taxon>Metazoa</taxon>
        <taxon>Spiralia</taxon>
        <taxon>Lophotrochozoa</taxon>
        <taxon>Annelida</taxon>
        <taxon>Polychaeta</taxon>
        <taxon>Sedentaria</taxon>
        <taxon>Scolecida</taxon>
        <taxon>Capitellidae</taxon>
        <taxon>Capitella</taxon>
    </lineage>
</organism>
<dbReference type="InterPro" id="IPR002110">
    <property type="entry name" value="Ankyrin_rpt"/>
</dbReference>
<accession>R7ULE9</accession>
<evidence type="ECO:0000256" key="3">
    <source>
        <dbReference type="PROSITE-ProRule" id="PRU00023"/>
    </source>
</evidence>
<sequence length="219" mass="24470">MLYDSKEPIWSFLYEQKKTNGGNPQQQQQQEQQQEANVLEVYEAVLGTDNITVQEARSLKEQEDSLCDFLKAARAGDLNLIKKMVLLQKTSSYASQEIASLLVNSKDSRGNTVLHHACASGNPLLVRFLILLSCNVTLRNHHQKLNLLHITITHGSRAVLKELLKEPWVRAHINEETEIGENPLTLCAKRGSVTMLKMLIRAGAAVAIYSHEMISAVPS</sequence>
<dbReference type="OrthoDB" id="673776at2759"/>
<dbReference type="EMBL" id="KB299994">
    <property type="protein sequence ID" value="ELU07364.1"/>
    <property type="molecule type" value="Genomic_DNA"/>
</dbReference>
<protein>
    <submittedName>
        <fullName evidence="4">Uncharacterized protein</fullName>
    </submittedName>
</protein>
<evidence type="ECO:0000313" key="4">
    <source>
        <dbReference type="EMBL" id="ELU07364.1"/>
    </source>
</evidence>
<proteinExistence type="predicted"/>
<dbReference type="PANTHER" id="PTHR24198">
    <property type="entry name" value="ANKYRIN REPEAT AND PROTEIN KINASE DOMAIN-CONTAINING PROTEIN"/>
    <property type="match status" value="1"/>
</dbReference>
<gene>
    <name evidence="4" type="ORF">CAPTEDRAFT_215409</name>
</gene>
<dbReference type="AlphaFoldDB" id="R7ULE9"/>
<dbReference type="Gene3D" id="1.25.40.20">
    <property type="entry name" value="Ankyrin repeat-containing domain"/>
    <property type="match status" value="1"/>
</dbReference>
<keyword evidence="1" id="KW-0677">Repeat</keyword>
<dbReference type="PROSITE" id="PS50297">
    <property type="entry name" value="ANK_REP_REGION"/>
    <property type="match status" value="1"/>
</dbReference>
<reference evidence="4" key="1">
    <citation type="journal article" date="2013" name="Nature">
        <title>Insights into bilaterian evolution from three spiralian genomes.</title>
        <authorList>
            <person name="Simakov O."/>
            <person name="Marletaz F."/>
            <person name="Cho S.J."/>
            <person name="Edsinger-Gonzales E."/>
            <person name="Havlak P."/>
            <person name="Hellsten U."/>
            <person name="Kuo D.H."/>
            <person name="Larsson T."/>
            <person name="Lv J."/>
            <person name="Arendt D."/>
            <person name="Savage R."/>
            <person name="Osoegawa K."/>
            <person name="de Jong P."/>
            <person name="Grimwood J."/>
            <person name="Chapman J.A."/>
            <person name="Shapiro H."/>
            <person name="Aerts A."/>
            <person name="Otillar R.P."/>
            <person name="Terry A.Y."/>
            <person name="Boore J.L."/>
            <person name="Grigoriev I.V."/>
            <person name="Lindberg D.R."/>
            <person name="Seaver E.C."/>
            <person name="Weisblat D.A."/>
            <person name="Putnam N.H."/>
            <person name="Rokhsar D.S."/>
        </authorList>
    </citation>
    <scope>NUCLEOTIDE SEQUENCE</scope>
    <source>
        <strain evidence="4">I ESC-2004</strain>
    </source>
</reference>
<dbReference type="Pfam" id="PF12796">
    <property type="entry name" value="Ank_2"/>
    <property type="match status" value="1"/>
</dbReference>
<evidence type="ECO:0000256" key="1">
    <source>
        <dbReference type="ARBA" id="ARBA00022737"/>
    </source>
</evidence>
<dbReference type="InParanoid" id="R7ULE9"/>
<dbReference type="PROSITE" id="PS50088">
    <property type="entry name" value="ANK_REPEAT"/>
    <property type="match status" value="2"/>
</dbReference>
<dbReference type="STRING" id="283909.R7ULE9"/>
<feature type="repeat" description="ANK" evidence="3">
    <location>
        <begin position="109"/>
        <end position="141"/>
    </location>
</feature>
<keyword evidence="2 3" id="KW-0040">ANK repeat</keyword>
<feature type="repeat" description="ANK" evidence="3">
    <location>
        <begin position="179"/>
        <end position="211"/>
    </location>
</feature>